<dbReference type="GO" id="GO:0000719">
    <property type="term" value="P:photoreactive repair"/>
    <property type="evidence" value="ECO:0007669"/>
    <property type="project" value="TreeGrafter"/>
</dbReference>
<evidence type="ECO:0000256" key="2">
    <source>
        <dbReference type="PIRSR" id="PIRSR602081-1"/>
    </source>
</evidence>
<feature type="domain" description="Photolyase/cryptochrome alpha/beta" evidence="4">
    <location>
        <begin position="130"/>
        <end position="264"/>
    </location>
</feature>
<organism evidence="5 6">
    <name type="scientific">Spirodela intermedia</name>
    <name type="common">Intermediate duckweed</name>
    <dbReference type="NCBI Taxonomy" id="51605"/>
    <lineage>
        <taxon>Eukaryota</taxon>
        <taxon>Viridiplantae</taxon>
        <taxon>Streptophyta</taxon>
        <taxon>Embryophyta</taxon>
        <taxon>Tracheophyta</taxon>
        <taxon>Spermatophyta</taxon>
        <taxon>Magnoliopsida</taxon>
        <taxon>Liliopsida</taxon>
        <taxon>Araceae</taxon>
        <taxon>Lemnoideae</taxon>
        <taxon>Spirodela</taxon>
    </lineage>
</organism>
<dbReference type="AlphaFoldDB" id="A0A7I8KR31"/>
<dbReference type="InterPro" id="IPR036134">
    <property type="entry name" value="Crypto/Photolyase_FAD-like_sf"/>
</dbReference>
<accession>A0A7I8KR31</accession>
<feature type="compositionally biased region" description="Low complexity" evidence="3">
    <location>
        <begin position="23"/>
        <end position="39"/>
    </location>
</feature>
<dbReference type="InterPro" id="IPR014729">
    <property type="entry name" value="Rossmann-like_a/b/a_fold"/>
</dbReference>
<evidence type="ECO:0000259" key="4">
    <source>
        <dbReference type="PROSITE" id="PS51645"/>
    </source>
</evidence>
<dbReference type="EMBL" id="LR746270">
    <property type="protein sequence ID" value="CAA7399892.1"/>
    <property type="molecule type" value="Genomic_DNA"/>
</dbReference>
<dbReference type="Proteomes" id="UP000663760">
    <property type="component" value="Chromosome 7"/>
</dbReference>
<dbReference type="SUPFAM" id="SSF52425">
    <property type="entry name" value="Cryptochrome/photolyase, N-terminal domain"/>
    <property type="match status" value="1"/>
</dbReference>
<gene>
    <name evidence="5" type="ORF">SI8410_07010562</name>
</gene>
<dbReference type="GO" id="GO:0071949">
    <property type="term" value="F:FAD binding"/>
    <property type="evidence" value="ECO:0007669"/>
    <property type="project" value="TreeGrafter"/>
</dbReference>
<keyword evidence="2" id="KW-0274">FAD</keyword>
<dbReference type="GO" id="GO:0003904">
    <property type="term" value="F:deoxyribodipyrimidine photo-lyase activity"/>
    <property type="evidence" value="ECO:0007669"/>
    <property type="project" value="TreeGrafter"/>
</dbReference>
<proteinExistence type="inferred from homology"/>
<evidence type="ECO:0000256" key="3">
    <source>
        <dbReference type="SAM" id="MobiDB-lite"/>
    </source>
</evidence>
<feature type="binding site" evidence="2">
    <location>
        <begin position="383"/>
        <end position="387"/>
    </location>
    <ligand>
        <name>FAD</name>
        <dbReference type="ChEBI" id="CHEBI:57692"/>
    </ligand>
</feature>
<comment type="similarity">
    <text evidence="1">Belongs to the DNA photolyase class-1 family.</text>
</comment>
<dbReference type="SUPFAM" id="SSF48173">
    <property type="entry name" value="Cryptochrome/photolyase FAD-binding domain"/>
    <property type="match status" value="1"/>
</dbReference>
<evidence type="ECO:0000313" key="6">
    <source>
        <dbReference type="Proteomes" id="UP000663760"/>
    </source>
</evidence>
<comment type="cofactor">
    <cofactor evidence="2">
        <name>FAD</name>
        <dbReference type="ChEBI" id="CHEBI:57692"/>
    </cofactor>
    <text evidence="2">Binds 1 FAD per subunit.</text>
</comment>
<dbReference type="Gene3D" id="3.40.50.620">
    <property type="entry name" value="HUPs"/>
    <property type="match status" value="1"/>
</dbReference>
<dbReference type="Gene3D" id="1.25.40.80">
    <property type="match status" value="1"/>
</dbReference>
<dbReference type="InterPro" id="IPR006050">
    <property type="entry name" value="DNA_photolyase_N"/>
</dbReference>
<sequence>MASTNPTTLPPPPQLTPAGENGEASPAPSEEELSQSPALRPSVASISLSLSSILSAPKVSPSVAALPSKVSIPSQISAISHLSLSSSSSAASRPSCNSRSAAISAFPLQNPLRHITRRPGEPTNPAGGRRCTVVWFRNDLRVHDNEALTTASNDSLSVLPVYLFDPRDYGKSSSGFDKTGPYRATFLLESVRDLRNNLKARGSDLVVRIGRPETVLGELVRAVGADALYAHQEVSHDEVRTEERVGKAMEEEGVEVKYFWGSTLYHIEDLPFDLQQMPSNYGGFREKVQGLGVRKTIEALDQLKGIPAKGDVEPGDIPTLMDLGLTSPTAVTQDIRPASNASLIGGESQALEKLKRFAAEFRTHPNKGNKDGNQDSIYGANFSCKISPWLATGCLSPRFMFDELKKTATRTISAASAPNKGGMNWLMFELLWRDFFRFITKKYSSRKKVEAVPATACTGALL</sequence>
<dbReference type="GO" id="GO:0003677">
    <property type="term" value="F:DNA binding"/>
    <property type="evidence" value="ECO:0007669"/>
    <property type="project" value="TreeGrafter"/>
</dbReference>
<feature type="region of interest" description="Disordered" evidence="3">
    <location>
        <begin position="1"/>
        <end position="39"/>
    </location>
</feature>
<keyword evidence="2" id="KW-0285">Flavoprotein</keyword>
<evidence type="ECO:0000313" key="5">
    <source>
        <dbReference type="EMBL" id="CAA7399892.1"/>
    </source>
</evidence>
<name>A0A7I8KR31_SPIIN</name>
<dbReference type="Pfam" id="PF00875">
    <property type="entry name" value="DNA_photolyase"/>
    <property type="match status" value="1"/>
</dbReference>
<dbReference type="OrthoDB" id="435881at2759"/>
<dbReference type="PANTHER" id="PTHR11455">
    <property type="entry name" value="CRYPTOCHROME"/>
    <property type="match status" value="1"/>
</dbReference>
<dbReference type="InterPro" id="IPR036155">
    <property type="entry name" value="Crypto/Photolyase_N_sf"/>
</dbReference>
<feature type="binding site" evidence="2">
    <location>
        <begin position="429"/>
        <end position="436"/>
    </location>
    <ligand>
        <name>FAD</name>
        <dbReference type="ChEBI" id="CHEBI:57692"/>
    </ligand>
</feature>
<keyword evidence="6" id="KW-1185">Reference proteome</keyword>
<dbReference type="PANTHER" id="PTHR11455:SF2">
    <property type="entry name" value="BLUE-LIGHT PHOTORECEPTOR PHR2"/>
    <property type="match status" value="1"/>
</dbReference>
<dbReference type="PROSITE" id="PS51645">
    <property type="entry name" value="PHR_CRY_ALPHA_BETA"/>
    <property type="match status" value="1"/>
</dbReference>
<protein>
    <recommendedName>
        <fullName evidence="4">Photolyase/cryptochrome alpha/beta domain-containing protein</fullName>
    </recommendedName>
</protein>
<evidence type="ECO:0000256" key="1">
    <source>
        <dbReference type="ARBA" id="ARBA00005862"/>
    </source>
</evidence>
<dbReference type="InterPro" id="IPR002081">
    <property type="entry name" value="Cryptochrome/DNA_photolyase_1"/>
</dbReference>
<reference evidence="5" key="1">
    <citation type="submission" date="2020-02" db="EMBL/GenBank/DDBJ databases">
        <authorList>
            <person name="Scholz U."/>
            <person name="Mascher M."/>
            <person name="Fiebig A."/>
        </authorList>
    </citation>
    <scope>NUCLEOTIDE SEQUENCE</scope>
</reference>